<dbReference type="SUPFAM" id="SSF52047">
    <property type="entry name" value="RNI-like"/>
    <property type="match status" value="1"/>
</dbReference>
<dbReference type="InterPro" id="IPR032675">
    <property type="entry name" value="LRR_dom_sf"/>
</dbReference>
<dbReference type="GO" id="GO:0016301">
    <property type="term" value="F:kinase activity"/>
    <property type="evidence" value="ECO:0007669"/>
    <property type="project" value="UniProtKB-KW"/>
</dbReference>
<dbReference type="OrthoDB" id="1732411at2759"/>
<gene>
    <name evidence="1" type="ORF">STAS_33833</name>
</gene>
<dbReference type="Proteomes" id="UP000325081">
    <property type="component" value="Unassembled WGS sequence"/>
</dbReference>
<protein>
    <submittedName>
        <fullName evidence="1">Leucine-rich repeat protein kinase family protein</fullName>
    </submittedName>
</protein>
<dbReference type="Gene3D" id="3.80.10.10">
    <property type="entry name" value="Ribonuclease Inhibitor"/>
    <property type="match status" value="1"/>
</dbReference>
<evidence type="ECO:0000313" key="1">
    <source>
        <dbReference type="EMBL" id="GER56113.1"/>
    </source>
</evidence>
<accession>A0A5A7RFZ2</accession>
<reference evidence="2" key="1">
    <citation type="journal article" date="2019" name="Curr. Biol.">
        <title>Genome Sequence of Striga asiatica Provides Insight into the Evolution of Plant Parasitism.</title>
        <authorList>
            <person name="Yoshida S."/>
            <person name="Kim S."/>
            <person name="Wafula E.K."/>
            <person name="Tanskanen J."/>
            <person name="Kim Y.M."/>
            <person name="Honaas L."/>
            <person name="Yang Z."/>
            <person name="Spallek T."/>
            <person name="Conn C.E."/>
            <person name="Ichihashi Y."/>
            <person name="Cheong K."/>
            <person name="Cui S."/>
            <person name="Der J.P."/>
            <person name="Gundlach H."/>
            <person name="Jiao Y."/>
            <person name="Hori C."/>
            <person name="Ishida J.K."/>
            <person name="Kasahara H."/>
            <person name="Kiba T."/>
            <person name="Kim M.S."/>
            <person name="Koo N."/>
            <person name="Laohavisit A."/>
            <person name="Lee Y.H."/>
            <person name="Lumba S."/>
            <person name="McCourt P."/>
            <person name="Mortimer J.C."/>
            <person name="Mutuku J.M."/>
            <person name="Nomura T."/>
            <person name="Sasaki-Sekimoto Y."/>
            <person name="Seto Y."/>
            <person name="Wang Y."/>
            <person name="Wakatake T."/>
            <person name="Sakakibara H."/>
            <person name="Demura T."/>
            <person name="Yamaguchi S."/>
            <person name="Yoneyama K."/>
            <person name="Manabe R.I."/>
            <person name="Nelson D.C."/>
            <person name="Schulman A.H."/>
            <person name="Timko M.P."/>
            <person name="dePamphilis C.W."/>
            <person name="Choi D."/>
            <person name="Shirasu K."/>
        </authorList>
    </citation>
    <scope>NUCLEOTIDE SEQUENCE [LARGE SCALE GENOMIC DNA]</scope>
    <source>
        <strain evidence="2">cv. UVA1</strain>
    </source>
</reference>
<name>A0A5A7RFZ2_STRAF</name>
<evidence type="ECO:0000313" key="2">
    <source>
        <dbReference type="Proteomes" id="UP000325081"/>
    </source>
</evidence>
<sequence>MSNFSFLPQTPSPTIVYTDNCITELTIADIWTSPSRIPNFYPSNFSVPDDALSDKFSIDSFTVLTKLSSLQKLSLVTLRLWGPLLPKINCFRSLELLNLSANFLVGEVPQ</sequence>
<organism evidence="1 2">
    <name type="scientific">Striga asiatica</name>
    <name type="common">Asiatic witchweed</name>
    <name type="synonym">Buchnera asiatica</name>
    <dbReference type="NCBI Taxonomy" id="4170"/>
    <lineage>
        <taxon>Eukaryota</taxon>
        <taxon>Viridiplantae</taxon>
        <taxon>Streptophyta</taxon>
        <taxon>Embryophyta</taxon>
        <taxon>Tracheophyta</taxon>
        <taxon>Spermatophyta</taxon>
        <taxon>Magnoliopsida</taxon>
        <taxon>eudicotyledons</taxon>
        <taxon>Gunneridae</taxon>
        <taxon>Pentapetalae</taxon>
        <taxon>asterids</taxon>
        <taxon>lamiids</taxon>
        <taxon>Lamiales</taxon>
        <taxon>Orobanchaceae</taxon>
        <taxon>Buchnereae</taxon>
        <taxon>Striga</taxon>
    </lineage>
</organism>
<keyword evidence="1" id="KW-0418">Kinase</keyword>
<keyword evidence="2" id="KW-1185">Reference proteome</keyword>
<dbReference type="EMBL" id="BKCP01012514">
    <property type="protein sequence ID" value="GER56113.1"/>
    <property type="molecule type" value="Genomic_DNA"/>
</dbReference>
<comment type="caution">
    <text evidence="1">The sequence shown here is derived from an EMBL/GenBank/DDBJ whole genome shotgun (WGS) entry which is preliminary data.</text>
</comment>
<proteinExistence type="predicted"/>
<keyword evidence="1" id="KW-0808">Transferase</keyword>
<dbReference type="AlphaFoldDB" id="A0A5A7RFZ2"/>